<dbReference type="Proteomes" id="UP000009026">
    <property type="component" value="Chromosome"/>
</dbReference>
<dbReference type="Gene3D" id="3.40.47.10">
    <property type="match status" value="1"/>
</dbReference>
<keyword evidence="2" id="KW-1185">Reference proteome</keyword>
<dbReference type="EMBL" id="CP012109">
    <property type="protein sequence ID" value="AKQ69081.1"/>
    <property type="molecule type" value="Genomic_DNA"/>
</dbReference>
<name>A0A0H4X059_9BACT</name>
<evidence type="ECO:0008006" key="3">
    <source>
        <dbReference type="Google" id="ProtNLM"/>
    </source>
</evidence>
<dbReference type="AlphaFoldDB" id="A0A0H4X059"/>
<accession>A0A0H4X059</accession>
<organism evidence="1 2">
    <name type="scientific">Pseudomyxococcus hansupus</name>
    <dbReference type="NCBI Taxonomy" id="1297742"/>
    <lineage>
        <taxon>Bacteria</taxon>
        <taxon>Pseudomonadati</taxon>
        <taxon>Myxococcota</taxon>
        <taxon>Myxococcia</taxon>
        <taxon>Myxococcales</taxon>
        <taxon>Cystobacterineae</taxon>
        <taxon>Myxococcaceae</taxon>
        <taxon>Pseudomyxococcus</taxon>
    </lineage>
</organism>
<sequence length="771" mass="81977">MGGQSWLLALHATRGRERTGGAPAGACGCAGAGGEQVARRLLLPRLSAESREESFVAGLALLGMDADWSASILDVLLEGEPAQREGLRDALRFSGRPGLEPRLLAAFERASAFARAALLDVLVARGHPPPVNLGMLVSEGTPELACAALRAARHFPAHVDQALVRQALRSELPSVRDVAQEVGLVLGLPEAWSAYEQAIARPTESWRLAAVVWALGTSGEELAPLLKGLDDPGRRRDALWALGFSGRREGAEALLPWLRDNALGPLAGEAFAAITGLPVAQGYSVPSDEDTEGDLPVPDAVRIEAWWKTARGRFNPAERYLSGVPWSPERLVELLDHGSMRRRPVLALELAIRTGGRCQLDTGLLVAQQLREVANLRGDLGRVPAGPFRELMRGGTSSSAAPRAERMIRRESRAPASSGLVVTGTGMVSAIGHGAVESCAALRARIVRPRPLPFSILRRDAPGEVVPTGHPLRGLLDGFTGMARLLKLGAFALEDLLQSTGLSASDAAFFRQTALLLCLSPTRRDDFDFQDELIVEKLPSRLLAHCGLSLPMQNVSVLHAGHAAGLLALHQVSQHLQERRFQRAVVLGVDSLVDADSLQWLADRRRLKTPESPMGLMPGEAAVAVLVESHAEAARRGATLLGSLAAVGVARMEGDVRRGVESGRALARVIRQVWPEGSSLVGDIYCDVNGEHARALEWGSAQALLQETHPVAGAHIHAPAECLGDTGAAGGLISMCASLQGFARGYAHGEQALVWSSSDSGEFAAARLSRA</sequence>
<dbReference type="SUPFAM" id="SSF53901">
    <property type="entry name" value="Thiolase-like"/>
    <property type="match status" value="2"/>
</dbReference>
<dbReference type="eggNOG" id="COG0304">
    <property type="taxonomic scope" value="Bacteria"/>
</dbReference>
<dbReference type="Gene3D" id="1.25.10.10">
    <property type="entry name" value="Leucine-rich Repeat Variant"/>
    <property type="match status" value="1"/>
</dbReference>
<dbReference type="STRING" id="1297742.A176_005993"/>
<gene>
    <name evidence="1" type="ORF">A176_005993</name>
</gene>
<dbReference type="PATRIC" id="fig|1297742.4.peg.6085"/>
<dbReference type="eggNOG" id="COG1413">
    <property type="taxonomic scope" value="Bacteria"/>
</dbReference>
<evidence type="ECO:0000313" key="1">
    <source>
        <dbReference type="EMBL" id="AKQ69081.1"/>
    </source>
</evidence>
<evidence type="ECO:0000313" key="2">
    <source>
        <dbReference type="Proteomes" id="UP000009026"/>
    </source>
</evidence>
<protein>
    <recommendedName>
        <fullName evidence="3">Beta-ketoacyl synthase N-terminal domain-containing protein</fullName>
    </recommendedName>
</protein>
<reference evidence="1 2" key="1">
    <citation type="journal article" date="2016" name="PLoS ONE">
        <title>Complete Genome Sequence and Comparative Genomics of a Novel Myxobacterium Myxococcus hansupus.</title>
        <authorList>
            <person name="Sharma G."/>
            <person name="Narwani T."/>
            <person name="Subramanian S."/>
        </authorList>
    </citation>
    <scope>NUCLEOTIDE SEQUENCE [LARGE SCALE GENOMIC DNA]</scope>
    <source>
        <strain evidence="2">mixupus</strain>
    </source>
</reference>
<dbReference type="KEGG" id="mym:A176_005993"/>
<proteinExistence type="predicted"/>
<dbReference type="InterPro" id="IPR011989">
    <property type="entry name" value="ARM-like"/>
</dbReference>
<dbReference type="GO" id="GO:0016746">
    <property type="term" value="F:acyltransferase activity"/>
    <property type="evidence" value="ECO:0007669"/>
    <property type="project" value="InterPro"/>
</dbReference>
<dbReference type="InterPro" id="IPR016039">
    <property type="entry name" value="Thiolase-like"/>
</dbReference>